<protein>
    <recommendedName>
        <fullName evidence="1">ORC1/DEAH AAA+ ATPase domain-containing protein</fullName>
    </recommendedName>
</protein>
<comment type="caution">
    <text evidence="2">The sequence shown here is derived from an EMBL/GenBank/DDBJ whole genome shotgun (WGS) entry which is preliminary data.</text>
</comment>
<accession>A0A6I3W6L7</accession>
<organism evidence="2 3">
    <name type="scientific">Pseudomonas spelaei</name>
    <dbReference type="NCBI Taxonomy" id="1055469"/>
    <lineage>
        <taxon>Bacteria</taxon>
        <taxon>Pseudomonadati</taxon>
        <taxon>Pseudomonadota</taxon>
        <taxon>Gammaproteobacteria</taxon>
        <taxon>Pseudomonadales</taxon>
        <taxon>Pseudomonadaceae</taxon>
        <taxon>Pseudomonas</taxon>
    </lineage>
</organism>
<sequence length="394" mass="43041">MSKNSGFVFRRPALAVSIADGLVGAGIQDFTSGLFLAAPRRTGKSTFLREDLIPECQARGWLAVYVDLWANKEQDPADLIAGAIAGALVPYENGIRKLAKSIGVEKLSFLRTLSWDFTKPQLPAGATLTQALELLHSAAQKTVVLVIDEAQHALTTEAGINAMFALKAARDQLNQGREGEGSGLRLVFTGSNRDKLAHLVLGKSQPFFGSSITPFPLLGKEFTQAYTVHLNAQLAETNQFSAADIDEAFELVGRRPEMLRTIISEVALDLGDASNLSQLLHNRAEFLRAGVWTEFESAWNALTVPQRAVLEVMVERSQNNEPFAPFTDSTLLAVGKVLEAMGSDVVPGTQTVQSCIDALREKELVWKSSRGAYALEDKSFGDWLRHDKRGKTRE</sequence>
<keyword evidence="3" id="KW-1185">Reference proteome</keyword>
<dbReference type="Proteomes" id="UP000438196">
    <property type="component" value="Unassembled WGS sequence"/>
</dbReference>
<dbReference type="PANTHER" id="PTHR34301">
    <property type="entry name" value="DNA-BINDING PROTEIN-RELATED"/>
    <property type="match status" value="1"/>
</dbReference>
<dbReference type="EMBL" id="WNNK01000015">
    <property type="protein sequence ID" value="MUF06320.1"/>
    <property type="molecule type" value="Genomic_DNA"/>
</dbReference>
<gene>
    <name evidence="2" type="ORF">GNF76_18370</name>
</gene>
<dbReference type="RefSeq" id="WP_155584539.1">
    <property type="nucleotide sequence ID" value="NZ_JBHSTH010000003.1"/>
</dbReference>
<proteinExistence type="predicted"/>
<dbReference type="PANTHER" id="PTHR34301:SF8">
    <property type="entry name" value="ATPASE DOMAIN-CONTAINING PROTEIN"/>
    <property type="match status" value="1"/>
</dbReference>
<evidence type="ECO:0000259" key="1">
    <source>
        <dbReference type="Pfam" id="PF13401"/>
    </source>
</evidence>
<reference evidence="2 3" key="1">
    <citation type="submission" date="2019-11" db="EMBL/GenBank/DDBJ databases">
        <title>Pseudomonas karstica sp. nov. and Pseudomonas spelaei sp. nov. from karst caves.</title>
        <authorList>
            <person name="Zeman M."/>
        </authorList>
    </citation>
    <scope>NUCLEOTIDE SEQUENCE [LARGE SCALE GENOMIC DNA]</scope>
    <source>
        <strain evidence="2 3">CCM 7893</strain>
    </source>
</reference>
<dbReference type="AlphaFoldDB" id="A0A6I3W6L7"/>
<dbReference type="SUPFAM" id="SSF52540">
    <property type="entry name" value="P-loop containing nucleoside triphosphate hydrolases"/>
    <property type="match status" value="1"/>
</dbReference>
<dbReference type="InterPro" id="IPR049945">
    <property type="entry name" value="AAA_22"/>
</dbReference>
<name>A0A6I3W6L7_9PSED</name>
<evidence type="ECO:0000313" key="2">
    <source>
        <dbReference type="EMBL" id="MUF06320.1"/>
    </source>
</evidence>
<dbReference type="InterPro" id="IPR027417">
    <property type="entry name" value="P-loop_NTPase"/>
</dbReference>
<evidence type="ECO:0000313" key="3">
    <source>
        <dbReference type="Proteomes" id="UP000438196"/>
    </source>
</evidence>
<feature type="domain" description="ORC1/DEAH AAA+ ATPase" evidence="1">
    <location>
        <begin position="35"/>
        <end position="192"/>
    </location>
</feature>
<dbReference type="OrthoDB" id="8576717at2"/>
<dbReference type="GO" id="GO:0016887">
    <property type="term" value="F:ATP hydrolysis activity"/>
    <property type="evidence" value="ECO:0007669"/>
    <property type="project" value="InterPro"/>
</dbReference>
<dbReference type="Gene3D" id="3.40.50.300">
    <property type="entry name" value="P-loop containing nucleotide triphosphate hydrolases"/>
    <property type="match status" value="1"/>
</dbReference>
<dbReference type="Pfam" id="PF13401">
    <property type="entry name" value="AAA_22"/>
    <property type="match status" value="1"/>
</dbReference>